<protein>
    <submittedName>
        <fullName evidence="6">Pancreatic trypsin inhibitor</fullName>
    </submittedName>
</protein>
<feature type="chain" id="PRO_5012465943" evidence="4">
    <location>
        <begin position="26"/>
        <end position="223"/>
    </location>
</feature>
<feature type="signal peptide" evidence="4">
    <location>
        <begin position="1"/>
        <end position="25"/>
    </location>
</feature>
<organism evidence="6">
    <name type="scientific">Rhipicephalus zambeziensis</name>
    <dbReference type="NCBI Taxonomy" id="60191"/>
    <lineage>
        <taxon>Eukaryota</taxon>
        <taxon>Metazoa</taxon>
        <taxon>Ecdysozoa</taxon>
        <taxon>Arthropoda</taxon>
        <taxon>Chelicerata</taxon>
        <taxon>Arachnida</taxon>
        <taxon>Acari</taxon>
        <taxon>Parasitiformes</taxon>
        <taxon>Ixodida</taxon>
        <taxon>Ixodoidea</taxon>
        <taxon>Ixodidae</taxon>
        <taxon>Rhipicephalinae</taxon>
        <taxon>Rhipicephalus</taxon>
        <taxon>Rhipicephalus</taxon>
    </lineage>
</organism>
<dbReference type="EMBL" id="GFPF01000592">
    <property type="protein sequence ID" value="MAA11738.1"/>
    <property type="molecule type" value="Transcribed_RNA"/>
</dbReference>
<keyword evidence="1" id="KW-0646">Protease inhibitor</keyword>
<dbReference type="InterPro" id="IPR002223">
    <property type="entry name" value="Kunitz_BPTI"/>
</dbReference>
<feature type="domain" description="BPTI/Kunitz inhibitor" evidence="5">
    <location>
        <begin position="94"/>
        <end position="148"/>
    </location>
</feature>
<sequence length="223" mass="25105">MAAAKCGMMIFVMAAILALSGIGLTAQRPGTTRCLRQKAEAGCTTKVAPGSMWFDTKNKSCQWYEPRSCPRGRNVFKSKEECYSTCGDLAYSPCIMPIKQAESNCGNDSPVLRFGYNYTSKKCDQFWYSPCSGNKNNFETSKECLQECRPHSKCMKPITTPRKAFLLLSHSSFVFDVTKNKCEEQKTLTRQSNGPNHNRFDTKDDCTSKCVPNFVLITKSKQW</sequence>
<dbReference type="SUPFAM" id="SSF57362">
    <property type="entry name" value="BPTI-like"/>
    <property type="match status" value="3"/>
</dbReference>
<dbReference type="AlphaFoldDB" id="A0A224Y2H4"/>
<dbReference type="PROSITE" id="PS50279">
    <property type="entry name" value="BPTI_KUNITZ_2"/>
    <property type="match status" value="2"/>
</dbReference>
<proteinExistence type="predicted"/>
<keyword evidence="4" id="KW-0732">Signal</keyword>
<dbReference type="GO" id="GO:0004867">
    <property type="term" value="F:serine-type endopeptidase inhibitor activity"/>
    <property type="evidence" value="ECO:0007669"/>
    <property type="project" value="UniProtKB-KW"/>
</dbReference>
<evidence type="ECO:0000256" key="3">
    <source>
        <dbReference type="ARBA" id="ARBA00023157"/>
    </source>
</evidence>
<dbReference type="Gene3D" id="4.10.410.10">
    <property type="entry name" value="Pancreatic trypsin inhibitor Kunitz domain"/>
    <property type="match status" value="3"/>
</dbReference>
<keyword evidence="3" id="KW-1015">Disulfide bond</keyword>
<feature type="domain" description="BPTI/Kunitz inhibitor" evidence="5">
    <location>
        <begin position="34"/>
        <end position="86"/>
    </location>
</feature>
<reference evidence="6" key="1">
    <citation type="journal article" date="2017" name="Parasit. Vectors">
        <title>Sialotranscriptomics of Rhipicephalus zambeziensis reveals intricate expression profiles of secretory proteins and suggests tight temporal transcriptional regulation during blood-feeding.</title>
        <authorList>
            <person name="de Castro M.H."/>
            <person name="de Klerk D."/>
            <person name="Pienaar R."/>
            <person name="Rees D.J.G."/>
            <person name="Mans B.J."/>
        </authorList>
    </citation>
    <scope>NUCLEOTIDE SEQUENCE</scope>
    <source>
        <tissue evidence="6">Salivary glands</tissue>
    </source>
</reference>
<evidence type="ECO:0000256" key="2">
    <source>
        <dbReference type="ARBA" id="ARBA00022900"/>
    </source>
</evidence>
<dbReference type="Pfam" id="PF00014">
    <property type="entry name" value="Kunitz_BPTI"/>
    <property type="match status" value="3"/>
</dbReference>
<keyword evidence="2" id="KW-0722">Serine protease inhibitor</keyword>
<dbReference type="InterPro" id="IPR036880">
    <property type="entry name" value="Kunitz_BPTI_sf"/>
</dbReference>
<dbReference type="PANTHER" id="PTHR10083">
    <property type="entry name" value="KUNITZ-TYPE PROTEASE INHIBITOR-RELATED"/>
    <property type="match status" value="1"/>
</dbReference>
<evidence type="ECO:0000259" key="5">
    <source>
        <dbReference type="PROSITE" id="PS50279"/>
    </source>
</evidence>
<dbReference type="GO" id="GO:0005615">
    <property type="term" value="C:extracellular space"/>
    <property type="evidence" value="ECO:0007669"/>
    <property type="project" value="TreeGrafter"/>
</dbReference>
<evidence type="ECO:0000313" key="6">
    <source>
        <dbReference type="EMBL" id="MAA11738.1"/>
    </source>
</evidence>
<name>A0A224Y2H4_9ACAR</name>
<evidence type="ECO:0000256" key="4">
    <source>
        <dbReference type="SAM" id="SignalP"/>
    </source>
</evidence>
<evidence type="ECO:0000256" key="1">
    <source>
        <dbReference type="ARBA" id="ARBA00022690"/>
    </source>
</evidence>
<dbReference type="InterPro" id="IPR050098">
    <property type="entry name" value="TFPI/VKTCI-like"/>
</dbReference>
<dbReference type="PANTHER" id="PTHR10083:SF374">
    <property type="entry name" value="BPTI_KUNITZ INHIBITOR DOMAIN-CONTAINING PROTEIN"/>
    <property type="match status" value="1"/>
</dbReference>
<dbReference type="SMART" id="SM00131">
    <property type="entry name" value="KU"/>
    <property type="match status" value="2"/>
</dbReference>
<accession>A0A224Y2H4</accession>